<evidence type="ECO:0000313" key="12">
    <source>
        <dbReference type="Ensembl" id="ENSSGRP00000001220.1"/>
    </source>
</evidence>
<evidence type="ECO:0000256" key="1">
    <source>
        <dbReference type="ARBA" id="ARBA00004251"/>
    </source>
</evidence>
<evidence type="ECO:0000259" key="11">
    <source>
        <dbReference type="PROSITE" id="PS50835"/>
    </source>
</evidence>
<keyword evidence="9" id="KW-0325">Glycoprotein</keyword>
<dbReference type="PROSITE" id="PS50835">
    <property type="entry name" value="IG_LIKE"/>
    <property type="match status" value="1"/>
</dbReference>
<keyword evidence="10" id="KW-0393">Immunoglobulin domain</keyword>
<organism evidence="12 13">
    <name type="scientific">Sinocyclocheilus grahami</name>
    <name type="common">Dianchi golden-line fish</name>
    <name type="synonym">Barbus grahami</name>
    <dbReference type="NCBI Taxonomy" id="75366"/>
    <lineage>
        <taxon>Eukaryota</taxon>
        <taxon>Metazoa</taxon>
        <taxon>Chordata</taxon>
        <taxon>Craniata</taxon>
        <taxon>Vertebrata</taxon>
        <taxon>Euteleostomi</taxon>
        <taxon>Actinopterygii</taxon>
        <taxon>Neopterygii</taxon>
        <taxon>Teleostei</taxon>
        <taxon>Ostariophysi</taxon>
        <taxon>Cypriniformes</taxon>
        <taxon>Cyprinidae</taxon>
        <taxon>Cyprininae</taxon>
        <taxon>Sinocyclocheilus</taxon>
    </lineage>
</organism>
<evidence type="ECO:0000313" key="13">
    <source>
        <dbReference type="Proteomes" id="UP000472262"/>
    </source>
</evidence>
<evidence type="ECO:0000256" key="3">
    <source>
        <dbReference type="ARBA" id="ARBA00022692"/>
    </source>
</evidence>
<feature type="domain" description="Ig-like" evidence="11">
    <location>
        <begin position="65"/>
        <end position="155"/>
    </location>
</feature>
<protein>
    <submittedName>
        <fullName evidence="12">CD276 antigen homolog</fullName>
    </submittedName>
</protein>
<dbReference type="AlphaFoldDB" id="A0A672JXI7"/>
<accession>A0A672JXI7</accession>
<evidence type="ECO:0000256" key="4">
    <source>
        <dbReference type="ARBA" id="ARBA00022729"/>
    </source>
</evidence>
<keyword evidence="7" id="KW-1015">Disulfide bond</keyword>
<reference evidence="12" key="1">
    <citation type="submission" date="2025-08" db="UniProtKB">
        <authorList>
            <consortium name="Ensembl"/>
        </authorList>
    </citation>
    <scope>IDENTIFICATION</scope>
</reference>
<evidence type="ECO:0000256" key="8">
    <source>
        <dbReference type="ARBA" id="ARBA00023170"/>
    </source>
</evidence>
<dbReference type="GO" id="GO:0071222">
    <property type="term" value="P:cellular response to lipopolysaccharide"/>
    <property type="evidence" value="ECO:0007669"/>
    <property type="project" value="TreeGrafter"/>
</dbReference>
<dbReference type="GO" id="GO:0042102">
    <property type="term" value="P:positive regulation of T cell proliferation"/>
    <property type="evidence" value="ECO:0007669"/>
    <property type="project" value="TreeGrafter"/>
</dbReference>
<dbReference type="InParanoid" id="A0A672JXI7"/>
<dbReference type="GO" id="GO:0007166">
    <property type="term" value="P:cell surface receptor signaling pathway"/>
    <property type="evidence" value="ECO:0007669"/>
    <property type="project" value="TreeGrafter"/>
</dbReference>
<dbReference type="GO" id="GO:0031295">
    <property type="term" value="P:T cell costimulation"/>
    <property type="evidence" value="ECO:0007669"/>
    <property type="project" value="TreeGrafter"/>
</dbReference>
<comment type="subcellular location">
    <subcellularLocation>
        <location evidence="1">Cell membrane</location>
        <topology evidence="1">Single-pass type I membrane protein</topology>
    </subcellularLocation>
</comment>
<dbReference type="SUPFAM" id="SSF48726">
    <property type="entry name" value="Immunoglobulin"/>
    <property type="match status" value="1"/>
</dbReference>
<sequence length="196" mass="22551">MESINRTAHFLLSSGQDSKCGYLAKSSNRRFSKMIVRCWVVYLLLHLTCKVSLQNSANNFDRVVGDSVTLPCIYENQQPSTDVFWRLNVSKRVLNIIDGKPSTEKQDEMFKNRTESFPSEYAKGNYSIELKDLKLTHAGNYTCFLQKSNEEKKMQLFVKEKPQKPTQKQRNSCLETESLKIMTLLTALLGLTMHLI</sequence>
<gene>
    <name evidence="12" type="primary">LOC107567311</name>
</gene>
<dbReference type="RefSeq" id="XP_016108459.1">
    <property type="nucleotide sequence ID" value="XM_016252973.1"/>
</dbReference>
<dbReference type="InterPro" id="IPR013106">
    <property type="entry name" value="Ig_V-set"/>
</dbReference>
<proteinExistence type="predicted"/>
<dbReference type="InterPro" id="IPR007110">
    <property type="entry name" value="Ig-like_dom"/>
</dbReference>
<evidence type="ECO:0000256" key="7">
    <source>
        <dbReference type="ARBA" id="ARBA00023157"/>
    </source>
</evidence>
<dbReference type="OrthoDB" id="9898017at2759"/>
<evidence type="ECO:0000256" key="10">
    <source>
        <dbReference type="ARBA" id="ARBA00023319"/>
    </source>
</evidence>
<dbReference type="SMART" id="SM00409">
    <property type="entry name" value="IG"/>
    <property type="match status" value="1"/>
</dbReference>
<dbReference type="InterPro" id="IPR036179">
    <property type="entry name" value="Ig-like_dom_sf"/>
</dbReference>
<keyword evidence="2" id="KW-1003">Cell membrane</keyword>
<dbReference type="PANTHER" id="PTHR25466:SF14">
    <property type="entry name" value="BUTYROPHILIN SUBFAMILY 2 MEMBER A2-LIKE-RELATED"/>
    <property type="match status" value="1"/>
</dbReference>
<dbReference type="GO" id="GO:0009897">
    <property type="term" value="C:external side of plasma membrane"/>
    <property type="evidence" value="ECO:0007669"/>
    <property type="project" value="TreeGrafter"/>
</dbReference>
<dbReference type="OMA" id="LPCIYEN"/>
<evidence type="ECO:0000256" key="2">
    <source>
        <dbReference type="ARBA" id="ARBA00022475"/>
    </source>
</evidence>
<dbReference type="Ensembl" id="ENSSGRT00000001333.1">
    <property type="protein sequence ID" value="ENSSGRP00000001220.1"/>
    <property type="gene ID" value="ENSSGRG00000000735.1"/>
</dbReference>
<dbReference type="GO" id="GO:0006955">
    <property type="term" value="P:immune response"/>
    <property type="evidence" value="ECO:0007669"/>
    <property type="project" value="TreeGrafter"/>
</dbReference>
<dbReference type="InterPro" id="IPR003599">
    <property type="entry name" value="Ig_sub"/>
</dbReference>
<dbReference type="Pfam" id="PF07686">
    <property type="entry name" value="V-set"/>
    <property type="match status" value="1"/>
</dbReference>
<evidence type="ECO:0000256" key="9">
    <source>
        <dbReference type="ARBA" id="ARBA00023180"/>
    </source>
</evidence>
<keyword evidence="6" id="KW-0472">Membrane</keyword>
<keyword evidence="4" id="KW-0732">Signal</keyword>
<keyword evidence="5" id="KW-1133">Transmembrane helix</keyword>
<dbReference type="GO" id="GO:0042130">
    <property type="term" value="P:negative regulation of T cell proliferation"/>
    <property type="evidence" value="ECO:0007669"/>
    <property type="project" value="TreeGrafter"/>
</dbReference>
<keyword evidence="8" id="KW-0675">Receptor</keyword>
<keyword evidence="13" id="KW-1185">Reference proteome</keyword>
<keyword evidence="3" id="KW-0812">Transmembrane</keyword>
<evidence type="ECO:0000256" key="5">
    <source>
        <dbReference type="ARBA" id="ARBA00022989"/>
    </source>
</evidence>
<dbReference type="Proteomes" id="UP000472262">
    <property type="component" value="Unassembled WGS sequence"/>
</dbReference>
<dbReference type="GeneID" id="107567311"/>
<dbReference type="KEGG" id="sgh:107567311"/>
<reference evidence="12" key="2">
    <citation type="submission" date="2025-09" db="UniProtKB">
        <authorList>
            <consortium name="Ensembl"/>
        </authorList>
    </citation>
    <scope>IDENTIFICATION</scope>
</reference>
<dbReference type="InterPro" id="IPR051713">
    <property type="entry name" value="T-cell_Activation_Regulation"/>
</dbReference>
<dbReference type="Gene3D" id="2.60.40.10">
    <property type="entry name" value="Immunoglobulins"/>
    <property type="match status" value="1"/>
</dbReference>
<name>A0A672JXI7_SINGR</name>
<dbReference type="InterPro" id="IPR013783">
    <property type="entry name" value="Ig-like_fold"/>
</dbReference>
<evidence type="ECO:0000256" key="6">
    <source>
        <dbReference type="ARBA" id="ARBA00023136"/>
    </source>
</evidence>
<dbReference type="PANTHER" id="PTHR25466">
    <property type="entry name" value="T-LYMPHOCYTE ACTIVATION ANTIGEN"/>
    <property type="match status" value="1"/>
</dbReference>